<dbReference type="Gene3D" id="1.25.40.590">
    <property type="entry name" value="Type IV / VI secretion system, DotU"/>
    <property type="match status" value="1"/>
</dbReference>
<feature type="region of interest" description="Disordered" evidence="1">
    <location>
        <begin position="1"/>
        <end position="29"/>
    </location>
</feature>
<dbReference type="InterPro" id="IPR038522">
    <property type="entry name" value="T4/T6SS_DotU_sf"/>
</dbReference>
<evidence type="ECO:0000256" key="2">
    <source>
        <dbReference type="SAM" id="Phobius"/>
    </source>
</evidence>
<proteinExistence type="predicted"/>
<dbReference type="EMBL" id="JACHXZ010000003">
    <property type="protein sequence ID" value="MBB3168791.1"/>
    <property type="molecule type" value="Genomic_DNA"/>
</dbReference>
<evidence type="ECO:0000313" key="5">
    <source>
        <dbReference type="Proteomes" id="UP000559987"/>
    </source>
</evidence>
<feature type="transmembrane region" description="Helical" evidence="2">
    <location>
        <begin position="221"/>
        <end position="242"/>
    </location>
</feature>
<name>A0A839UPY2_9GAMM</name>
<dbReference type="NCBIfam" id="TIGR03349">
    <property type="entry name" value="IV_VI_DotU"/>
    <property type="match status" value="1"/>
</dbReference>
<accession>A0A839UPY2</accession>
<gene>
    <name evidence="4" type="ORF">FHS30_001999</name>
</gene>
<organism evidence="4 5">
    <name type="scientific">Simiduia aestuariiviva</name>
    <dbReference type="NCBI Taxonomy" id="1510459"/>
    <lineage>
        <taxon>Bacteria</taxon>
        <taxon>Pseudomonadati</taxon>
        <taxon>Pseudomonadota</taxon>
        <taxon>Gammaproteobacteria</taxon>
        <taxon>Cellvibrionales</taxon>
        <taxon>Cellvibrionaceae</taxon>
        <taxon>Simiduia</taxon>
    </lineage>
</organism>
<dbReference type="Pfam" id="PF09850">
    <property type="entry name" value="DotU"/>
    <property type="match status" value="1"/>
</dbReference>
<evidence type="ECO:0000313" key="4">
    <source>
        <dbReference type="EMBL" id="MBB3168791.1"/>
    </source>
</evidence>
<keyword evidence="2" id="KW-0472">Membrane</keyword>
<dbReference type="RefSeq" id="WP_183910308.1">
    <property type="nucleotide sequence ID" value="NZ_JACHXZ010000003.1"/>
</dbReference>
<dbReference type="PANTHER" id="PTHR38033">
    <property type="entry name" value="MEMBRANE PROTEIN-RELATED"/>
    <property type="match status" value="1"/>
</dbReference>
<keyword evidence="2" id="KW-0812">Transmembrane</keyword>
<dbReference type="InterPro" id="IPR017732">
    <property type="entry name" value="T4/T6SS_DotU"/>
</dbReference>
<comment type="caution">
    <text evidence="4">The sequence shown here is derived from an EMBL/GenBank/DDBJ whole genome shotgun (WGS) entry which is preliminary data.</text>
</comment>
<reference evidence="4 5" key="1">
    <citation type="submission" date="2020-08" db="EMBL/GenBank/DDBJ databases">
        <title>Genomic Encyclopedia of Type Strains, Phase III (KMG-III): the genomes of soil and plant-associated and newly described type strains.</title>
        <authorList>
            <person name="Whitman W."/>
        </authorList>
    </citation>
    <scope>NUCLEOTIDE SEQUENCE [LARGE SCALE GENOMIC DNA]</scope>
    <source>
        <strain evidence="4 5">CECT 8571</strain>
    </source>
</reference>
<feature type="compositionally biased region" description="Polar residues" evidence="1">
    <location>
        <begin position="18"/>
        <end position="29"/>
    </location>
</feature>
<keyword evidence="2" id="KW-1133">Transmembrane helix</keyword>
<evidence type="ECO:0000256" key="1">
    <source>
        <dbReference type="SAM" id="MobiDB-lite"/>
    </source>
</evidence>
<dbReference type="NCBIfam" id="NF038228">
    <property type="entry name" value="IcmH_DotU_IVB"/>
    <property type="match status" value="1"/>
</dbReference>
<keyword evidence="5" id="KW-1185">Reference proteome</keyword>
<sequence>MTDRTIMVPTPGGRRPTTAANPQRSYAQSPNDEISIKHGLNRLVNCANTLIAVAIKLRSTIAHQNAPDLHKRLTEEIKAFELTARQSDIGDEYIISARYLLCTVVDEIVLNTPWGASSGWSQHSLLSLFHHETFGGDKCFALLSKLLENPSKNLELLELYYLCLSIGFEGKYRLAQRGHEQLESIRENLYNTIEQQRSSPEQDLSPHWESNAIKPKTRLDFFPTWVVVACFLAILISSYGGMRWWLNETTQPVATEIHNLIKP</sequence>
<dbReference type="Proteomes" id="UP000559987">
    <property type="component" value="Unassembled WGS sequence"/>
</dbReference>
<dbReference type="PANTHER" id="PTHR38033:SF1">
    <property type="entry name" value="DOTU FAMILY TYPE IV_VI SECRETION SYSTEM PROTEIN"/>
    <property type="match status" value="1"/>
</dbReference>
<protein>
    <submittedName>
        <fullName evidence="4">Type VI secretion system protein ImpK</fullName>
    </submittedName>
</protein>
<feature type="domain" description="Type IV / VI secretion system DotU" evidence="3">
    <location>
        <begin position="43"/>
        <end position="245"/>
    </location>
</feature>
<evidence type="ECO:0000259" key="3">
    <source>
        <dbReference type="Pfam" id="PF09850"/>
    </source>
</evidence>
<dbReference type="AlphaFoldDB" id="A0A839UPY2"/>